<accession>A0A7X9RTY8</accession>
<protein>
    <submittedName>
        <fullName evidence="2">Nucleotidyltransferase family protein</fullName>
    </submittedName>
</protein>
<dbReference type="GO" id="GO:0016779">
    <property type="term" value="F:nucleotidyltransferase activity"/>
    <property type="evidence" value="ECO:0007669"/>
    <property type="project" value="UniProtKB-ARBA"/>
</dbReference>
<dbReference type="SUPFAM" id="SSF53448">
    <property type="entry name" value="Nucleotide-diphospho-sugar transferases"/>
    <property type="match status" value="1"/>
</dbReference>
<evidence type="ECO:0000313" key="3">
    <source>
        <dbReference type="Proteomes" id="UP000576082"/>
    </source>
</evidence>
<dbReference type="InterPro" id="IPR025877">
    <property type="entry name" value="MobA-like_NTP_Trfase"/>
</dbReference>
<sequence>MHRAILLLCAGNSSRLGRAKQLLEWNRKSILEHIIEQLQHFQIPLFAVTGGYQKEISPLLQKYNVKEIFCEDWARGMGESIRCGIRSILMETPETEKIMIALSDMPLIPQAHFDGLWERALHSKIVISQFQEVKGVPAVFDRAFFTDLLKLSGDQGAKPVLQKHIKNVSILASEQPFFDVDTEEDYQKLLHSKLEI</sequence>
<reference evidence="2 3" key="1">
    <citation type="submission" date="2020-04" db="EMBL/GenBank/DDBJ databases">
        <title>Flammeovirga sp. SR4, a novel species isolated from seawater.</title>
        <authorList>
            <person name="Wang X."/>
        </authorList>
    </citation>
    <scope>NUCLEOTIDE SEQUENCE [LARGE SCALE GENOMIC DNA]</scope>
    <source>
        <strain evidence="2 3">ATCC 23126</strain>
    </source>
</reference>
<comment type="caution">
    <text evidence="2">The sequence shown here is derived from an EMBL/GenBank/DDBJ whole genome shotgun (WGS) entry which is preliminary data.</text>
</comment>
<dbReference type="EMBL" id="JABANE010000019">
    <property type="protein sequence ID" value="NME68102.1"/>
    <property type="molecule type" value="Genomic_DNA"/>
</dbReference>
<dbReference type="Proteomes" id="UP000576082">
    <property type="component" value="Unassembled WGS sequence"/>
</dbReference>
<dbReference type="RefSeq" id="WP_169656415.1">
    <property type="nucleotide sequence ID" value="NZ_JABANE010000019.1"/>
</dbReference>
<name>A0A7X9RTY8_9BACT</name>
<dbReference type="Gene3D" id="3.90.550.10">
    <property type="entry name" value="Spore Coat Polysaccharide Biosynthesis Protein SpsA, Chain A"/>
    <property type="match status" value="1"/>
</dbReference>
<feature type="domain" description="MobA-like NTP transferase" evidence="1">
    <location>
        <begin position="6"/>
        <end position="166"/>
    </location>
</feature>
<dbReference type="PANTHER" id="PTHR43777">
    <property type="entry name" value="MOLYBDENUM COFACTOR CYTIDYLYLTRANSFERASE"/>
    <property type="match status" value="1"/>
</dbReference>
<dbReference type="AlphaFoldDB" id="A0A7X9RTY8"/>
<keyword evidence="2" id="KW-0808">Transferase</keyword>
<dbReference type="CDD" id="cd04182">
    <property type="entry name" value="GT_2_like_f"/>
    <property type="match status" value="1"/>
</dbReference>
<dbReference type="InterPro" id="IPR029044">
    <property type="entry name" value="Nucleotide-diphossugar_trans"/>
</dbReference>
<gene>
    <name evidence="2" type="ORF">HHU12_09030</name>
</gene>
<keyword evidence="3" id="KW-1185">Reference proteome</keyword>
<evidence type="ECO:0000313" key="2">
    <source>
        <dbReference type="EMBL" id="NME68102.1"/>
    </source>
</evidence>
<dbReference type="PANTHER" id="PTHR43777:SF1">
    <property type="entry name" value="MOLYBDENUM COFACTOR CYTIDYLYLTRANSFERASE"/>
    <property type="match status" value="1"/>
</dbReference>
<dbReference type="Pfam" id="PF12804">
    <property type="entry name" value="NTP_transf_3"/>
    <property type="match status" value="1"/>
</dbReference>
<organism evidence="2 3">
    <name type="scientific">Flammeovirga aprica JL-4</name>
    <dbReference type="NCBI Taxonomy" id="694437"/>
    <lineage>
        <taxon>Bacteria</taxon>
        <taxon>Pseudomonadati</taxon>
        <taxon>Bacteroidota</taxon>
        <taxon>Cytophagia</taxon>
        <taxon>Cytophagales</taxon>
        <taxon>Flammeovirgaceae</taxon>
        <taxon>Flammeovirga</taxon>
    </lineage>
</organism>
<proteinExistence type="predicted"/>
<evidence type="ECO:0000259" key="1">
    <source>
        <dbReference type="Pfam" id="PF12804"/>
    </source>
</evidence>